<dbReference type="Proteomes" id="UP001054945">
    <property type="component" value="Unassembled WGS sequence"/>
</dbReference>
<gene>
    <name evidence="2" type="ORF">CEXT_560641</name>
</gene>
<proteinExistence type="predicted"/>
<evidence type="ECO:0000256" key="1">
    <source>
        <dbReference type="SAM" id="MobiDB-lite"/>
    </source>
</evidence>
<dbReference type="AlphaFoldDB" id="A0AAV4MH30"/>
<feature type="region of interest" description="Disordered" evidence="1">
    <location>
        <begin position="18"/>
        <end position="40"/>
    </location>
</feature>
<evidence type="ECO:0000313" key="3">
    <source>
        <dbReference type="Proteomes" id="UP001054945"/>
    </source>
</evidence>
<feature type="compositionally biased region" description="Basic and acidic residues" evidence="1">
    <location>
        <begin position="22"/>
        <end position="39"/>
    </location>
</feature>
<dbReference type="EMBL" id="BPLR01019648">
    <property type="protein sequence ID" value="GIX70109.1"/>
    <property type="molecule type" value="Genomic_DNA"/>
</dbReference>
<name>A0AAV4MH30_CAEEX</name>
<sequence>MFHHHHIYKKKAGEESLSQSRLWRENGKTGKNKGTEPKRISPFSINGAIYLGFRRLDDGQIPPSNNIEIKTHRGLLPLAFRLARGKIGQYRYVSRNEKFNCLARRNMSSSLKTFKKKNCVGGENNPPLSPAPALSIMQRPSD</sequence>
<organism evidence="2 3">
    <name type="scientific">Caerostris extrusa</name>
    <name type="common">Bark spider</name>
    <name type="synonym">Caerostris bankana</name>
    <dbReference type="NCBI Taxonomy" id="172846"/>
    <lineage>
        <taxon>Eukaryota</taxon>
        <taxon>Metazoa</taxon>
        <taxon>Ecdysozoa</taxon>
        <taxon>Arthropoda</taxon>
        <taxon>Chelicerata</taxon>
        <taxon>Arachnida</taxon>
        <taxon>Araneae</taxon>
        <taxon>Araneomorphae</taxon>
        <taxon>Entelegynae</taxon>
        <taxon>Araneoidea</taxon>
        <taxon>Araneidae</taxon>
        <taxon>Caerostris</taxon>
    </lineage>
</organism>
<evidence type="ECO:0000313" key="2">
    <source>
        <dbReference type="EMBL" id="GIX70109.1"/>
    </source>
</evidence>
<keyword evidence="3" id="KW-1185">Reference proteome</keyword>
<feature type="region of interest" description="Disordered" evidence="1">
    <location>
        <begin position="118"/>
        <end position="142"/>
    </location>
</feature>
<comment type="caution">
    <text evidence="2">The sequence shown here is derived from an EMBL/GenBank/DDBJ whole genome shotgun (WGS) entry which is preliminary data.</text>
</comment>
<accession>A0AAV4MH30</accession>
<reference evidence="2 3" key="1">
    <citation type="submission" date="2021-06" db="EMBL/GenBank/DDBJ databases">
        <title>Caerostris extrusa draft genome.</title>
        <authorList>
            <person name="Kono N."/>
            <person name="Arakawa K."/>
        </authorList>
    </citation>
    <scope>NUCLEOTIDE SEQUENCE [LARGE SCALE GENOMIC DNA]</scope>
</reference>
<protein>
    <submittedName>
        <fullName evidence="2">Uncharacterized protein</fullName>
    </submittedName>
</protein>